<sequence>MTRSPTLSRRALLRVTAIAGTGFMIGCEDPSVVDDNTNSASDTNTNIDTAPLTFNHFINISTDDTVTVVVKHLDKGQGVTTGLPAIVAEELGARWDQMRWQYSPADSTRYNNLFWGPVQGTGGSSSIANSWKQLRTAGAAAREMIINAAAKEWGVPATEITVSNGKAQHSSGKTASIGELAIAASQITPPTEPKLKLARDFKLIGVNASGKLPRMDSKEKSTGTAQYTIDVKRPNMLSAVMAHPPLFGATVKHVDDTKALQIEGVEHVLTTPRGVAVVAKHHWAALKGREALTIEWDDSAAEKRSSDELTAYLQKVVSEPMTAVREEGDIKKAFNESSKTIEMTFDFPYLAHATMEPMNCVLQLKNGECHIWTGSQVPTLDVGTVAAITGIPPENVHLHVQFAGGSFGRRAVPDSDYVAETAMIAKALGKTNPIKLQWTREDDMLGGRYRPMAHHQFQASLDNKGNLTGWHQRATAQSILRGTPFEAMISGAVDDSLTEGGKQLPYSVPNITVEAAEAEIGVPVLWWRSVGHTFNAYSTEVFLDEIAHASQQDPVELRKKLLTKHPKHKKVLELAADKSNWGSALPSNTARGIALHESFNTVVAQVAEVTLNGDGSYRVNKITCAVDCGIAVTPDVVKAQLEGGIGYGLSATMGEAITLKEGRVEQNNFHTYQPLRINQMPEIDVHIVESNEAPTGVGEPGTPPAGPAVANALRALTGKAITQLPIGPSVTT</sequence>
<proteinExistence type="predicted"/>
<organism evidence="2 3">
    <name type="scientific">Marinibactrum halimedae</name>
    <dbReference type="NCBI Taxonomy" id="1444977"/>
    <lineage>
        <taxon>Bacteria</taxon>
        <taxon>Pseudomonadati</taxon>
        <taxon>Pseudomonadota</taxon>
        <taxon>Gammaproteobacteria</taxon>
        <taxon>Cellvibrionales</taxon>
        <taxon>Cellvibrionaceae</taxon>
        <taxon>Marinibactrum</taxon>
    </lineage>
</organism>
<dbReference type="PROSITE" id="PS51257">
    <property type="entry name" value="PROKAR_LIPOPROTEIN"/>
    <property type="match status" value="1"/>
</dbReference>
<dbReference type="Proteomes" id="UP001156870">
    <property type="component" value="Unassembled WGS sequence"/>
</dbReference>
<reference evidence="2 3" key="1">
    <citation type="journal article" date="2014" name="Int. J. Syst. Evol. Microbiol.">
        <title>Complete genome sequence of Corynebacterium casei LMG S-19264T (=DSM 44701T), isolated from a smear-ripened cheese.</title>
        <authorList>
            <consortium name="US DOE Joint Genome Institute (JGI-PGF)"/>
            <person name="Walter F."/>
            <person name="Albersmeier A."/>
            <person name="Kalinowski J."/>
            <person name="Ruckert C."/>
        </authorList>
    </citation>
    <scope>NUCLEOTIDE SEQUENCE [LARGE SCALE GENOMIC DNA]</scope>
    <source>
        <strain evidence="2 3">NBRC 110095</strain>
    </source>
</reference>
<dbReference type="EMBL" id="BSPD01000020">
    <property type="protein sequence ID" value="GLS24884.1"/>
    <property type="molecule type" value="Genomic_DNA"/>
</dbReference>
<evidence type="ECO:0000313" key="3">
    <source>
        <dbReference type="Proteomes" id="UP001156870"/>
    </source>
</evidence>
<dbReference type="Pfam" id="PF02738">
    <property type="entry name" value="MoCoBD_1"/>
    <property type="match status" value="1"/>
</dbReference>
<dbReference type="Gene3D" id="3.90.1170.50">
    <property type="entry name" value="Aldehyde oxidase/xanthine dehydrogenase, a/b hammerhead"/>
    <property type="match status" value="1"/>
</dbReference>
<gene>
    <name evidence="2" type="ORF">GCM10007877_05980</name>
</gene>
<protein>
    <submittedName>
        <fullName evidence="2">Oxidoreductase</fullName>
    </submittedName>
</protein>
<dbReference type="SMART" id="SM01008">
    <property type="entry name" value="Ald_Xan_dh_C"/>
    <property type="match status" value="1"/>
</dbReference>
<dbReference type="InterPro" id="IPR046867">
    <property type="entry name" value="AldOxase/xan_DH_MoCoBD2"/>
</dbReference>
<evidence type="ECO:0000259" key="1">
    <source>
        <dbReference type="SMART" id="SM01008"/>
    </source>
</evidence>
<dbReference type="InterPro" id="IPR037165">
    <property type="entry name" value="AldOxase/xan_DH_Mopterin-bd_sf"/>
</dbReference>
<dbReference type="PANTHER" id="PTHR47495:SF2">
    <property type="entry name" value="ALDEHYDE DEHYDROGENASE"/>
    <property type="match status" value="1"/>
</dbReference>
<feature type="domain" description="Aldehyde oxidase/xanthine dehydrogenase a/b hammerhead" evidence="1">
    <location>
        <begin position="222"/>
        <end position="300"/>
    </location>
</feature>
<dbReference type="InterPro" id="IPR052516">
    <property type="entry name" value="N-heterocyclic_Hydroxylase"/>
</dbReference>
<accession>A0AA37T0X6</accession>
<dbReference type="InterPro" id="IPR000674">
    <property type="entry name" value="Ald_Oxase/Xan_DH_a/b"/>
</dbReference>
<dbReference type="PANTHER" id="PTHR47495">
    <property type="entry name" value="ALDEHYDE DEHYDROGENASE"/>
    <property type="match status" value="1"/>
</dbReference>
<dbReference type="Gene3D" id="3.30.365.10">
    <property type="entry name" value="Aldehyde oxidase/xanthine dehydrogenase, molybdopterin binding domain"/>
    <property type="match status" value="4"/>
</dbReference>
<dbReference type="InterPro" id="IPR012368">
    <property type="entry name" value="OxRdtase_Mopterin-bd_su_IorB"/>
</dbReference>
<dbReference type="Pfam" id="PF20256">
    <property type="entry name" value="MoCoBD_2"/>
    <property type="match status" value="2"/>
</dbReference>
<dbReference type="SUPFAM" id="SSF56003">
    <property type="entry name" value="Molybdenum cofactor-binding domain"/>
    <property type="match status" value="2"/>
</dbReference>
<dbReference type="AlphaFoldDB" id="A0AA37T0X6"/>
<name>A0AA37T0X6_9GAMM</name>
<keyword evidence="3" id="KW-1185">Reference proteome</keyword>
<comment type="caution">
    <text evidence="2">The sequence shown here is derived from an EMBL/GenBank/DDBJ whole genome shotgun (WGS) entry which is preliminary data.</text>
</comment>
<evidence type="ECO:0000313" key="2">
    <source>
        <dbReference type="EMBL" id="GLS24884.1"/>
    </source>
</evidence>
<dbReference type="InterPro" id="IPR008274">
    <property type="entry name" value="AldOxase/xan_DH_MoCoBD1"/>
</dbReference>
<dbReference type="RefSeq" id="WP_232592295.1">
    <property type="nucleotide sequence ID" value="NZ_BSPD01000020.1"/>
</dbReference>
<dbReference type="GO" id="GO:0016491">
    <property type="term" value="F:oxidoreductase activity"/>
    <property type="evidence" value="ECO:0007669"/>
    <property type="project" value="InterPro"/>
</dbReference>
<dbReference type="PIRSF" id="PIRSF036389">
    <property type="entry name" value="IOR_B"/>
    <property type="match status" value="1"/>
</dbReference>